<feature type="transmembrane region" description="Helical" evidence="1">
    <location>
        <begin position="316"/>
        <end position="332"/>
    </location>
</feature>
<accession>A0A644T8Z9</accession>
<keyword evidence="1" id="KW-0472">Membrane</keyword>
<evidence type="ECO:0000256" key="1">
    <source>
        <dbReference type="SAM" id="Phobius"/>
    </source>
</evidence>
<gene>
    <name evidence="2" type="ORF">SDC9_08871</name>
</gene>
<protein>
    <submittedName>
        <fullName evidence="2">Uncharacterized protein</fullName>
    </submittedName>
</protein>
<dbReference type="AlphaFoldDB" id="A0A644T8Z9"/>
<sequence length="334" mass="37244">MIDFTEMLTDAQQWLRLFRHDLADTPWVFIIACWVSLYLLFLPFYFPGKDQAEAGKLKQNLMLQGLFSGVISAFLTGVIFAIAPVVVYGWLWIILVPALLGFLSGLLRKLATGKWNVMDNALRIMAGNFYIEPGQTFLRGILQGLGRQFWEQPQTLIGSAIAQLLNSVWLSDKTIAGGGATFMQGKVPMANGVTFGSFILVNDMGGPVVDNILIPGRQSPLLRLLRHEYGHYLQNRESGWLYLFKYGIPSAGMIVWPEKDAEFRSDKHLLIQNGTTPLFRSYGDTYQKIKPAWWEFALMFTAIIAAALWGGPAAGAGAWLMTAGVIAAFNLRNR</sequence>
<keyword evidence="1" id="KW-1133">Transmembrane helix</keyword>
<comment type="caution">
    <text evidence="2">The sequence shown here is derived from an EMBL/GenBank/DDBJ whole genome shotgun (WGS) entry which is preliminary data.</text>
</comment>
<name>A0A644T8Z9_9ZZZZ</name>
<proteinExistence type="predicted"/>
<keyword evidence="1" id="KW-0812">Transmembrane</keyword>
<evidence type="ECO:0000313" key="2">
    <source>
        <dbReference type="EMBL" id="MPL63249.1"/>
    </source>
</evidence>
<reference evidence="2" key="1">
    <citation type="submission" date="2019-08" db="EMBL/GenBank/DDBJ databases">
        <authorList>
            <person name="Kucharzyk K."/>
            <person name="Murdoch R.W."/>
            <person name="Higgins S."/>
            <person name="Loffler F."/>
        </authorList>
    </citation>
    <scope>NUCLEOTIDE SEQUENCE</scope>
</reference>
<feature type="transmembrane region" description="Helical" evidence="1">
    <location>
        <begin position="27"/>
        <end position="46"/>
    </location>
</feature>
<organism evidence="2">
    <name type="scientific">bioreactor metagenome</name>
    <dbReference type="NCBI Taxonomy" id="1076179"/>
    <lineage>
        <taxon>unclassified sequences</taxon>
        <taxon>metagenomes</taxon>
        <taxon>ecological metagenomes</taxon>
    </lineage>
</organism>
<feature type="transmembrane region" description="Helical" evidence="1">
    <location>
        <begin position="66"/>
        <end position="83"/>
    </location>
</feature>
<feature type="transmembrane region" description="Helical" evidence="1">
    <location>
        <begin position="89"/>
        <end position="107"/>
    </location>
</feature>
<feature type="transmembrane region" description="Helical" evidence="1">
    <location>
        <begin position="292"/>
        <end position="310"/>
    </location>
</feature>
<dbReference type="EMBL" id="VSSQ01000020">
    <property type="protein sequence ID" value="MPL63249.1"/>
    <property type="molecule type" value="Genomic_DNA"/>
</dbReference>